<name>A0A0P0FVN9_BACT4</name>
<dbReference type="InterPro" id="IPR042267">
    <property type="entry name" value="VTC_sf"/>
</dbReference>
<dbReference type="EMBL" id="QSJP01000051">
    <property type="protein sequence ID" value="RHD78825.1"/>
    <property type="molecule type" value="Genomic_DNA"/>
</dbReference>
<evidence type="ECO:0000313" key="12">
    <source>
        <dbReference type="Proteomes" id="UP001217776"/>
    </source>
</evidence>
<dbReference type="OMA" id="RVDRKYV"/>
<dbReference type="EMBL" id="WCRY01000048">
    <property type="protein sequence ID" value="KAB4470447.1"/>
    <property type="molecule type" value="Genomic_DNA"/>
</dbReference>
<feature type="domain" description="VTC" evidence="1">
    <location>
        <begin position="26"/>
        <end position="228"/>
    </location>
</feature>
<reference evidence="9 10" key="2">
    <citation type="journal article" date="2019" name="Nat. Med.">
        <title>A library of human gut bacterial isolates paired with longitudinal multiomics data enables mechanistic microbiome research.</title>
        <authorList>
            <person name="Poyet M."/>
            <person name="Groussin M."/>
            <person name="Gibbons S.M."/>
            <person name="Avila-Pacheco J."/>
            <person name="Jiang X."/>
            <person name="Kearney S.M."/>
            <person name="Perrotta A.R."/>
            <person name="Berdy B."/>
            <person name="Zhao S."/>
            <person name="Lieberman T.D."/>
            <person name="Swanson P.K."/>
            <person name="Smith M."/>
            <person name="Roesemann S."/>
            <person name="Alexander J.E."/>
            <person name="Rich S.A."/>
            <person name="Livny J."/>
            <person name="Vlamakis H."/>
            <person name="Clish C."/>
            <person name="Bullock K."/>
            <person name="Deik A."/>
            <person name="Scott J."/>
            <person name="Pierce K.A."/>
            <person name="Xavier R.J."/>
            <person name="Alm E.J."/>
        </authorList>
    </citation>
    <scope>NUCLEOTIDE SEQUENCE [LARGE SCALE GENOMIC DNA]</scope>
    <source>
        <strain evidence="4 9">BIOML-A162</strain>
        <strain evidence="3 11">BIOML-A165</strain>
        <strain evidence="2 10">BIOML-A188</strain>
    </source>
</reference>
<dbReference type="EMBL" id="WCSB01000042">
    <property type="protein sequence ID" value="KAB4447486.1"/>
    <property type="molecule type" value="Genomic_DNA"/>
</dbReference>
<accession>A0A0P0FVN9</accession>
<dbReference type="Proteomes" id="UP001217776">
    <property type="component" value="Unassembled WGS sequence"/>
</dbReference>
<evidence type="ECO:0000313" key="2">
    <source>
        <dbReference type="EMBL" id="KAB4304904.1"/>
    </source>
</evidence>
<dbReference type="Proteomes" id="UP000440614">
    <property type="component" value="Unassembled WGS sequence"/>
</dbReference>
<dbReference type="Gene3D" id="3.20.100.30">
    <property type="entry name" value="VTC, catalytic tunnel domain"/>
    <property type="match status" value="1"/>
</dbReference>
<reference evidence="5" key="4">
    <citation type="submission" date="2022-10" db="EMBL/GenBank/DDBJ databases">
        <title>Human gut microbiome strain richness.</title>
        <authorList>
            <person name="Chen-Liaw A."/>
        </authorList>
    </citation>
    <scope>NUCLEOTIDE SEQUENCE</scope>
    <source>
        <strain evidence="5">1001283st1_A3_1001283B150304_161114</strain>
    </source>
</reference>
<evidence type="ECO:0000259" key="1">
    <source>
        <dbReference type="Pfam" id="PF09359"/>
    </source>
</evidence>
<dbReference type="Proteomes" id="UP000436858">
    <property type="component" value="Unassembled WGS sequence"/>
</dbReference>
<accession>C6IUH7</accession>
<dbReference type="Proteomes" id="UP001162960">
    <property type="component" value="Chromosome"/>
</dbReference>
<evidence type="ECO:0000313" key="4">
    <source>
        <dbReference type="EMBL" id="KAB4470447.1"/>
    </source>
</evidence>
<dbReference type="InterPro" id="IPR018966">
    <property type="entry name" value="VTC_domain"/>
</dbReference>
<dbReference type="GO" id="GO:0006799">
    <property type="term" value="P:polyphosphate biosynthetic process"/>
    <property type="evidence" value="ECO:0007669"/>
    <property type="project" value="UniProtKB-ARBA"/>
</dbReference>
<dbReference type="SMR" id="A0A0P0FVN9"/>
<dbReference type="EMBL" id="JAQNVG010000104">
    <property type="protein sequence ID" value="MDC2239467.1"/>
    <property type="molecule type" value="Genomic_DNA"/>
</dbReference>
<organism evidence="5 12">
    <name type="scientific">Bacteroides thetaiotaomicron</name>
    <dbReference type="NCBI Taxonomy" id="818"/>
    <lineage>
        <taxon>Bacteria</taxon>
        <taxon>Pseudomonadati</taxon>
        <taxon>Bacteroidota</taxon>
        <taxon>Bacteroidia</taxon>
        <taxon>Bacteroidales</taxon>
        <taxon>Bacteroidaceae</taxon>
        <taxon>Bacteroides</taxon>
    </lineage>
</organism>
<dbReference type="GeneID" id="60924661"/>
<reference evidence="6 8" key="1">
    <citation type="submission" date="2018-08" db="EMBL/GenBank/DDBJ databases">
        <title>A genome reference for cultivated species of the human gut microbiota.</title>
        <authorList>
            <person name="Zou Y."/>
            <person name="Xue W."/>
            <person name="Luo G."/>
        </authorList>
    </citation>
    <scope>NUCLEOTIDE SEQUENCE [LARGE SCALE GENOMIC DNA]</scope>
    <source>
        <strain evidence="6 8">AM30-26</strain>
    </source>
</reference>
<dbReference type="Proteomes" id="UP000460317">
    <property type="component" value="Unassembled WGS sequence"/>
</dbReference>
<evidence type="ECO:0000313" key="7">
    <source>
        <dbReference type="EMBL" id="UYU89315.1"/>
    </source>
</evidence>
<evidence type="ECO:0000313" key="9">
    <source>
        <dbReference type="Proteomes" id="UP000436858"/>
    </source>
</evidence>
<evidence type="ECO:0000313" key="3">
    <source>
        <dbReference type="EMBL" id="KAB4447486.1"/>
    </source>
</evidence>
<sequence>MTEILQTLKEYIPISLEEMSGIKLMNRTDTKYVTSYQILKEILLAAGHDYRVQEVNGEYNIAYHTIYLDTADRDMYLTHQNGRVVREKIRIRTYVDSDLTFLEVKNKNNKGRTDKKRIRIGSIDTIKEDGGEAFLRQHAWYEQSQLLPLLENSFRRITLVNKHKTERLTIDTGVTFCCLQSGKISSLDNIVIIELKRDGHNSSPIKEILRKLHIQSSGFSKYCIGSALTVSHLKCNRLKPKLRMLNKMGVY</sequence>
<dbReference type="CDD" id="cd07750">
    <property type="entry name" value="PolyPPase_VTC_like"/>
    <property type="match status" value="1"/>
</dbReference>
<dbReference type="EMBL" id="WCSY01000042">
    <property type="protein sequence ID" value="KAB4304904.1"/>
    <property type="molecule type" value="Genomic_DNA"/>
</dbReference>
<dbReference type="AlphaFoldDB" id="A0A0P0FVN9"/>
<evidence type="ECO:0000313" key="11">
    <source>
        <dbReference type="Proteomes" id="UP000460317"/>
    </source>
</evidence>
<dbReference type="Pfam" id="PF09359">
    <property type="entry name" value="VTC"/>
    <property type="match status" value="1"/>
</dbReference>
<dbReference type="EMBL" id="CP083685">
    <property type="protein sequence ID" value="UYU89315.1"/>
    <property type="molecule type" value="Genomic_DNA"/>
</dbReference>
<gene>
    <name evidence="6" type="ORF">DW780_28305</name>
    <name evidence="4" type="ORF">GAN91_26290</name>
    <name evidence="3" type="ORF">GAN93_23935</name>
    <name evidence="2" type="ORF">GAO51_27110</name>
    <name evidence="7" type="ORF">KQP74_15320</name>
    <name evidence="5" type="ORF">PO127_27380</name>
</gene>
<proteinExistence type="predicted"/>
<evidence type="ECO:0000313" key="6">
    <source>
        <dbReference type="EMBL" id="RHD78825.1"/>
    </source>
</evidence>
<evidence type="ECO:0000313" key="8">
    <source>
        <dbReference type="Proteomes" id="UP000284785"/>
    </source>
</evidence>
<protein>
    <submittedName>
        <fullName evidence="5">Polyphosphate polymerase domain-containing protein</fullName>
    </submittedName>
    <submittedName>
        <fullName evidence="6">VTC domain-containing protein</fullName>
    </submittedName>
</protein>
<dbReference type="RefSeq" id="WP_008767683.1">
    <property type="nucleotide sequence ID" value="NZ_BAABXH010000006.1"/>
</dbReference>
<evidence type="ECO:0000313" key="5">
    <source>
        <dbReference type="EMBL" id="MDC2239467.1"/>
    </source>
</evidence>
<dbReference type="KEGG" id="btho:Btheta7330_04811"/>
<dbReference type="DNASU" id="1073015"/>
<evidence type="ECO:0000313" key="10">
    <source>
        <dbReference type="Proteomes" id="UP000440614"/>
    </source>
</evidence>
<reference evidence="7" key="3">
    <citation type="submission" date="2021-06" db="EMBL/GenBank/DDBJ databases">
        <title>Interrogation of the integrated mobile genetic elements in gut-associated Bacteroides with a consensus prediction approach.</title>
        <authorList>
            <person name="Campbell D.E."/>
            <person name="Leigh J.R."/>
            <person name="Kim T."/>
            <person name="England W."/>
            <person name="Whitaker R.J."/>
            <person name="Degnan P.H."/>
        </authorList>
    </citation>
    <scope>NUCLEOTIDE SEQUENCE</scope>
    <source>
        <strain evidence="7">VPI-3443</strain>
    </source>
</reference>
<dbReference type="Proteomes" id="UP000284785">
    <property type="component" value="Unassembled WGS sequence"/>
</dbReference>